<feature type="transmembrane region" description="Helical" evidence="1">
    <location>
        <begin position="77"/>
        <end position="98"/>
    </location>
</feature>
<feature type="transmembrane region" description="Helical" evidence="1">
    <location>
        <begin position="260"/>
        <end position="281"/>
    </location>
</feature>
<gene>
    <name evidence="2" type="primary">opgC</name>
    <name evidence="2" type="ORF">ACFOND_08645</name>
</gene>
<feature type="transmembrane region" description="Helical" evidence="1">
    <location>
        <begin position="323"/>
        <end position="345"/>
    </location>
</feature>
<dbReference type="PIRSF" id="PIRSF028704">
    <property type="entry name" value="UPC028704"/>
    <property type="match status" value="1"/>
</dbReference>
<feature type="transmembrane region" description="Helical" evidence="1">
    <location>
        <begin position="132"/>
        <end position="149"/>
    </location>
</feature>
<protein>
    <submittedName>
        <fullName evidence="2">OpgC domain-containing protein</fullName>
    </submittedName>
</protein>
<proteinExistence type="predicted"/>
<keyword evidence="1" id="KW-0812">Transmembrane</keyword>
<dbReference type="PANTHER" id="PTHR38592">
    <property type="entry name" value="BLL4819 PROTEIN"/>
    <property type="match status" value="1"/>
</dbReference>
<accession>A0ABV7WTC6</accession>
<keyword evidence="3" id="KW-1185">Reference proteome</keyword>
<keyword evidence="1" id="KW-0472">Membrane</keyword>
<dbReference type="EMBL" id="JBHRYN010000010">
    <property type="protein sequence ID" value="MFC3701703.1"/>
    <property type="molecule type" value="Genomic_DNA"/>
</dbReference>
<evidence type="ECO:0000313" key="2">
    <source>
        <dbReference type="EMBL" id="MFC3701703.1"/>
    </source>
</evidence>
<sequence>MQQRDHRIDLIRGCLLTLMTINHLNGWWVKYTWQPFGYFSAAEGFVMLSAVTAGWIYSRSFNGLNGSLKPLNRALTLYKYQIVTIGIISGLFLTFPIYGESWVRWLRPLQLDAQRTLFMEALLIQQPKHLDIIPMYAGFMLLLPLLLWISKLKLYWIAICASLLLWYFDPYIAVRRFSIFNLCGDCQYSYFNWFRWQVLWVLGVGLGIAITKRASFLKVLQRPLITIALLGVFVLLYSIKSQWLELPIVTKANVSRENLGWLRLVSLLNFSLLIYSIFYLVRRSVKLPLLNVMGRNSLQVFSVQVLLIYLLKPLNEFLMGNKYSIASTALALLVVLMLAAVAWLYESRLKNIKRTRVAAVP</sequence>
<dbReference type="RefSeq" id="WP_377362796.1">
    <property type="nucleotide sequence ID" value="NZ_JBHRYN010000010.1"/>
</dbReference>
<feature type="transmembrane region" description="Helical" evidence="1">
    <location>
        <begin position="293"/>
        <end position="311"/>
    </location>
</feature>
<evidence type="ECO:0000256" key="1">
    <source>
        <dbReference type="SAM" id="Phobius"/>
    </source>
</evidence>
<keyword evidence="1" id="KW-1133">Transmembrane helix</keyword>
<dbReference type="PANTHER" id="PTHR38592:SF3">
    <property type="entry name" value="BLL4819 PROTEIN"/>
    <property type="match status" value="1"/>
</dbReference>
<feature type="transmembrane region" description="Helical" evidence="1">
    <location>
        <begin position="223"/>
        <end position="240"/>
    </location>
</feature>
<dbReference type="Pfam" id="PF10129">
    <property type="entry name" value="OpgC_C"/>
    <property type="match status" value="1"/>
</dbReference>
<dbReference type="InterPro" id="IPR014550">
    <property type="entry name" value="UCP028704_OpgC"/>
</dbReference>
<feature type="transmembrane region" description="Helical" evidence="1">
    <location>
        <begin position="193"/>
        <end position="211"/>
    </location>
</feature>
<name>A0ABV7WTC6_9GAMM</name>
<feature type="transmembrane region" description="Helical" evidence="1">
    <location>
        <begin position="35"/>
        <end position="57"/>
    </location>
</feature>
<comment type="caution">
    <text evidence="2">The sequence shown here is derived from an EMBL/GenBank/DDBJ whole genome shotgun (WGS) entry which is preliminary data.</text>
</comment>
<evidence type="ECO:0000313" key="3">
    <source>
        <dbReference type="Proteomes" id="UP001595710"/>
    </source>
</evidence>
<reference evidence="3" key="1">
    <citation type="journal article" date="2019" name="Int. J. Syst. Evol. Microbiol.">
        <title>The Global Catalogue of Microorganisms (GCM) 10K type strain sequencing project: providing services to taxonomists for standard genome sequencing and annotation.</title>
        <authorList>
            <consortium name="The Broad Institute Genomics Platform"/>
            <consortium name="The Broad Institute Genome Sequencing Center for Infectious Disease"/>
            <person name="Wu L."/>
            <person name="Ma J."/>
        </authorList>
    </citation>
    <scope>NUCLEOTIDE SEQUENCE [LARGE SCALE GENOMIC DNA]</scope>
    <source>
        <strain evidence="3">CECT 8288</strain>
    </source>
</reference>
<dbReference type="Proteomes" id="UP001595710">
    <property type="component" value="Unassembled WGS sequence"/>
</dbReference>
<organism evidence="2 3">
    <name type="scientific">Reinekea marina</name>
    <dbReference type="NCBI Taxonomy" id="1310421"/>
    <lineage>
        <taxon>Bacteria</taxon>
        <taxon>Pseudomonadati</taxon>
        <taxon>Pseudomonadota</taxon>
        <taxon>Gammaproteobacteria</taxon>
        <taxon>Oceanospirillales</taxon>
        <taxon>Saccharospirillaceae</taxon>
        <taxon>Reinekea</taxon>
    </lineage>
</organism>
<feature type="transmembrane region" description="Helical" evidence="1">
    <location>
        <begin position="154"/>
        <end position="173"/>
    </location>
</feature>